<accession>A0A5J4TAP0</accession>
<dbReference type="AlphaFoldDB" id="A0A5J4TAP0"/>
<feature type="non-terminal residue" evidence="1">
    <location>
        <position position="73"/>
    </location>
</feature>
<evidence type="ECO:0000313" key="2">
    <source>
        <dbReference type="Proteomes" id="UP000324800"/>
    </source>
</evidence>
<organism evidence="1 2">
    <name type="scientific">Streblomastix strix</name>
    <dbReference type="NCBI Taxonomy" id="222440"/>
    <lineage>
        <taxon>Eukaryota</taxon>
        <taxon>Metamonada</taxon>
        <taxon>Preaxostyla</taxon>
        <taxon>Oxymonadida</taxon>
        <taxon>Streblomastigidae</taxon>
        <taxon>Streblomastix</taxon>
    </lineage>
</organism>
<gene>
    <name evidence="1" type="ORF">EZS28_049214</name>
</gene>
<dbReference type="EMBL" id="SNRW01034908">
    <property type="protein sequence ID" value="KAA6355259.1"/>
    <property type="molecule type" value="Genomic_DNA"/>
</dbReference>
<comment type="caution">
    <text evidence="1">The sequence shown here is derived from an EMBL/GenBank/DDBJ whole genome shotgun (WGS) entry which is preliminary data.</text>
</comment>
<reference evidence="1 2" key="1">
    <citation type="submission" date="2019-03" db="EMBL/GenBank/DDBJ databases">
        <title>Single cell metagenomics reveals metabolic interactions within the superorganism composed of flagellate Streblomastix strix and complex community of Bacteroidetes bacteria on its surface.</title>
        <authorList>
            <person name="Treitli S.C."/>
            <person name="Kolisko M."/>
            <person name="Husnik F."/>
            <person name="Keeling P."/>
            <person name="Hampl V."/>
        </authorList>
    </citation>
    <scope>NUCLEOTIDE SEQUENCE [LARGE SCALE GENOMIC DNA]</scope>
    <source>
        <strain evidence="1">ST1C</strain>
    </source>
</reference>
<sequence>MKNPDPETVIFEQVGGILRKVKQNKGCERAIGIDPVITDGIFLFEIIYQNIANRQGPGIVKASYTIPKDCNPH</sequence>
<proteinExistence type="predicted"/>
<protein>
    <submittedName>
        <fullName evidence="1">Uncharacterized protein</fullName>
    </submittedName>
</protein>
<name>A0A5J4TAP0_9EUKA</name>
<dbReference type="Proteomes" id="UP000324800">
    <property type="component" value="Unassembled WGS sequence"/>
</dbReference>
<evidence type="ECO:0000313" key="1">
    <source>
        <dbReference type="EMBL" id="KAA6355259.1"/>
    </source>
</evidence>